<organism evidence="1 2">
    <name type="scientific">Caballeronia arvi</name>
    <dbReference type="NCBI Taxonomy" id="1777135"/>
    <lineage>
        <taxon>Bacteria</taxon>
        <taxon>Pseudomonadati</taxon>
        <taxon>Pseudomonadota</taxon>
        <taxon>Betaproteobacteria</taxon>
        <taxon>Burkholderiales</taxon>
        <taxon>Burkholderiaceae</taxon>
        <taxon>Caballeronia</taxon>
    </lineage>
</organism>
<dbReference type="AlphaFoldDB" id="A0A158K4B5"/>
<keyword evidence="2" id="KW-1185">Reference proteome</keyword>
<accession>A0A158K4B5</accession>
<reference evidence="1" key="1">
    <citation type="submission" date="2016-01" db="EMBL/GenBank/DDBJ databases">
        <authorList>
            <person name="Peeters C."/>
        </authorList>
    </citation>
    <scope>NUCLEOTIDE SEQUENCE [LARGE SCALE GENOMIC DNA]</scope>
    <source>
        <strain evidence="1">LMG 29317</strain>
    </source>
</reference>
<name>A0A158K4B5_9BURK</name>
<dbReference type="Proteomes" id="UP000055019">
    <property type="component" value="Unassembled WGS sequence"/>
</dbReference>
<protein>
    <submittedName>
        <fullName evidence="1">Uncharacterized protein</fullName>
    </submittedName>
</protein>
<evidence type="ECO:0000313" key="2">
    <source>
        <dbReference type="Proteomes" id="UP000055019"/>
    </source>
</evidence>
<proteinExistence type="predicted"/>
<dbReference type="EMBL" id="FCOM02000025">
    <property type="protein sequence ID" value="SAL75958.1"/>
    <property type="molecule type" value="Genomic_DNA"/>
</dbReference>
<evidence type="ECO:0000313" key="1">
    <source>
        <dbReference type="EMBL" id="SAL75958.1"/>
    </source>
</evidence>
<comment type="caution">
    <text evidence="1">The sequence shown here is derived from an EMBL/GenBank/DDBJ whole genome shotgun (WGS) entry which is preliminary data.</text>
</comment>
<sequence length="79" mass="8332">MSRIHTAYGPQIQARFKEMIKITRNALSQSGVAGGAAKQIGDFFRDGAGMQPGTSTQTGSASSVITINGKTVIDQKVTF</sequence>
<gene>
    <name evidence="1" type="ORF">AWB74_04908</name>
</gene>